<dbReference type="PROSITE" id="PS51166">
    <property type="entry name" value="CBM20"/>
    <property type="match status" value="1"/>
</dbReference>
<keyword evidence="3" id="KW-0378">Hydrolase</keyword>
<organism evidence="3 4">
    <name type="scientific">candidate division KSB3 bacterium</name>
    <dbReference type="NCBI Taxonomy" id="2044937"/>
    <lineage>
        <taxon>Bacteria</taxon>
        <taxon>candidate division KSB3</taxon>
    </lineage>
</organism>
<reference evidence="3 4" key="1">
    <citation type="submission" date="2017-10" db="EMBL/GenBank/DDBJ databases">
        <title>Novel microbial diversity and functional potential in the marine mammal oral microbiome.</title>
        <authorList>
            <person name="Dudek N.K."/>
            <person name="Sun C.L."/>
            <person name="Burstein D."/>
            <person name="Kantor R.S."/>
            <person name="Aliaga Goltsman D.S."/>
            <person name="Bik E.M."/>
            <person name="Thomas B.C."/>
            <person name="Banfield J.F."/>
            <person name="Relman D.A."/>
        </authorList>
    </citation>
    <scope>NUCLEOTIDE SEQUENCE [LARGE SCALE GENOMIC DNA]</scope>
    <source>
        <strain evidence="3">DOLZORAL124_49_17</strain>
    </source>
</reference>
<gene>
    <name evidence="3" type="ORF">CSB45_04610</name>
</gene>
<dbReference type="GO" id="GO:0016787">
    <property type="term" value="F:hydrolase activity"/>
    <property type="evidence" value="ECO:0007669"/>
    <property type="project" value="UniProtKB-KW"/>
</dbReference>
<dbReference type="GO" id="GO:2001070">
    <property type="term" value="F:starch binding"/>
    <property type="evidence" value="ECO:0007669"/>
    <property type="project" value="InterPro"/>
</dbReference>
<dbReference type="InterPro" id="IPR014756">
    <property type="entry name" value="Ig_E-set"/>
</dbReference>
<proteinExistence type="predicted"/>
<protein>
    <submittedName>
        <fullName evidence="3">Glycoside hydrolase</fullName>
    </submittedName>
</protein>
<accession>A0A2G6E8I6</accession>
<evidence type="ECO:0000259" key="2">
    <source>
        <dbReference type="PROSITE" id="PS51166"/>
    </source>
</evidence>
<dbReference type="SMART" id="SM01065">
    <property type="entry name" value="CBM_2"/>
    <property type="match status" value="1"/>
</dbReference>
<dbReference type="InterPro" id="IPR032640">
    <property type="entry name" value="AMPK1_CBM"/>
</dbReference>
<dbReference type="AlphaFoldDB" id="A0A2G6E8I6"/>
<dbReference type="CDD" id="cd07184">
    <property type="entry name" value="E_set_Isoamylase_like_N"/>
    <property type="match status" value="1"/>
</dbReference>
<evidence type="ECO:0000256" key="1">
    <source>
        <dbReference type="SAM" id="MobiDB-lite"/>
    </source>
</evidence>
<dbReference type="Proteomes" id="UP000229740">
    <property type="component" value="Unassembled WGS sequence"/>
</dbReference>
<feature type="domain" description="CBM20" evidence="2">
    <location>
        <begin position="7"/>
        <end position="98"/>
    </location>
</feature>
<name>A0A2G6E8I6_9BACT</name>
<evidence type="ECO:0000313" key="4">
    <source>
        <dbReference type="Proteomes" id="UP000229740"/>
    </source>
</evidence>
<dbReference type="EMBL" id="PDPS01000023">
    <property type="protein sequence ID" value="PID58354.1"/>
    <property type="molecule type" value="Genomic_DNA"/>
</dbReference>
<dbReference type="Pfam" id="PF16561">
    <property type="entry name" value="AMPK1_CBM"/>
    <property type="match status" value="1"/>
</dbReference>
<dbReference type="Gene3D" id="2.60.40.10">
    <property type="entry name" value="Immunoglobulins"/>
    <property type="match status" value="1"/>
</dbReference>
<dbReference type="InterPro" id="IPR013783">
    <property type="entry name" value="Ig-like_fold"/>
</dbReference>
<sequence length="98" mass="11207">MLKKSYSSTGKFCRVTFRVPAEFGAETAALCGDFNNWNTEDKPMRLLKNGDFSATVSLEANKSYRFRYLLDGERWENDDQADNYIPNDYGSDDSVVEL</sequence>
<dbReference type="InterPro" id="IPR002044">
    <property type="entry name" value="CBM20"/>
</dbReference>
<comment type="caution">
    <text evidence="3">The sequence shown here is derived from an EMBL/GenBank/DDBJ whole genome shotgun (WGS) entry which is preliminary data.</text>
</comment>
<feature type="region of interest" description="Disordered" evidence="1">
    <location>
        <begin position="78"/>
        <end position="98"/>
    </location>
</feature>
<dbReference type="SUPFAM" id="SSF81296">
    <property type="entry name" value="E set domains"/>
    <property type="match status" value="1"/>
</dbReference>
<evidence type="ECO:0000313" key="3">
    <source>
        <dbReference type="EMBL" id="PID58354.1"/>
    </source>
</evidence>